<dbReference type="PROSITE" id="PS00086">
    <property type="entry name" value="CYTOCHROME_P450"/>
    <property type="match status" value="1"/>
</dbReference>
<dbReference type="InterPro" id="IPR001128">
    <property type="entry name" value="Cyt_P450"/>
</dbReference>
<dbReference type="GO" id="GO:0005506">
    <property type="term" value="F:iron ion binding"/>
    <property type="evidence" value="ECO:0007669"/>
    <property type="project" value="InterPro"/>
</dbReference>
<keyword evidence="4 7" id="KW-0560">Oxidoreductase</keyword>
<feature type="binding site" description="axial binding residue" evidence="6">
    <location>
        <position position="461"/>
    </location>
    <ligand>
        <name>heme</name>
        <dbReference type="ChEBI" id="CHEBI:30413"/>
    </ligand>
    <ligandPart>
        <name>Fe</name>
        <dbReference type="ChEBI" id="CHEBI:18248"/>
    </ligandPart>
</feature>
<evidence type="ECO:0000313" key="8">
    <source>
        <dbReference type="EMBL" id="KAF4242089.1"/>
    </source>
</evidence>
<dbReference type="InterPro" id="IPR017972">
    <property type="entry name" value="Cyt_P450_CS"/>
</dbReference>
<comment type="caution">
    <text evidence="8">The sequence shown here is derived from an EMBL/GenBank/DDBJ whole genome shotgun (WGS) entry which is preliminary data.</text>
</comment>
<evidence type="ECO:0000256" key="6">
    <source>
        <dbReference type="PIRSR" id="PIRSR602401-1"/>
    </source>
</evidence>
<dbReference type="Proteomes" id="UP000653565">
    <property type="component" value="Unassembled WGS sequence"/>
</dbReference>
<keyword evidence="3 6" id="KW-0479">Metal-binding</keyword>
<dbReference type="PRINTS" id="PR00463">
    <property type="entry name" value="EP450I"/>
</dbReference>
<evidence type="ECO:0000256" key="7">
    <source>
        <dbReference type="RuleBase" id="RU000461"/>
    </source>
</evidence>
<comment type="similarity">
    <text evidence="2 7">Belongs to the cytochrome P450 family.</text>
</comment>
<dbReference type="InterPro" id="IPR036396">
    <property type="entry name" value="Cyt_P450_sf"/>
</dbReference>
<dbReference type="Pfam" id="PF00067">
    <property type="entry name" value="p450"/>
    <property type="match status" value="2"/>
</dbReference>
<dbReference type="GO" id="GO:0004497">
    <property type="term" value="F:monooxygenase activity"/>
    <property type="evidence" value="ECO:0007669"/>
    <property type="project" value="UniProtKB-KW"/>
</dbReference>
<evidence type="ECO:0000313" key="9">
    <source>
        <dbReference type="Proteomes" id="UP000653565"/>
    </source>
</evidence>
<dbReference type="InterPro" id="IPR050121">
    <property type="entry name" value="Cytochrome_P450_monoxygenase"/>
</dbReference>
<evidence type="ECO:0000256" key="3">
    <source>
        <dbReference type="ARBA" id="ARBA00022723"/>
    </source>
</evidence>
<dbReference type="InterPro" id="IPR002401">
    <property type="entry name" value="Cyt_P450_E_grp-I"/>
</dbReference>
<name>A0A8H4HF34_9EURO</name>
<dbReference type="GO" id="GO:0044283">
    <property type="term" value="P:small molecule biosynthetic process"/>
    <property type="evidence" value="ECO:0007669"/>
    <property type="project" value="UniProtKB-ARBA"/>
</dbReference>
<evidence type="ECO:0000256" key="1">
    <source>
        <dbReference type="ARBA" id="ARBA00001971"/>
    </source>
</evidence>
<organism evidence="8 9">
    <name type="scientific">Aspergillus fumigatiaffinis</name>
    <dbReference type="NCBI Taxonomy" id="340414"/>
    <lineage>
        <taxon>Eukaryota</taxon>
        <taxon>Fungi</taxon>
        <taxon>Dikarya</taxon>
        <taxon>Ascomycota</taxon>
        <taxon>Pezizomycotina</taxon>
        <taxon>Eurotiomycetes</taxon>
        <taxon>Eurotiomycetidae</taxon>
        <taxon>Eurotiales</taxon>
        <taxon>Aspergillaceae</taxon>
        <taxon>Aspergillus</taxon>
        <taxon>Aspergillus subgen. Fumigati</taxon>
    </lineage>
</organism>
<dbReference type="EMBL" id="JAAAPX010000018">
    <property type="protein sequence ID" value="KAF4242089.1"/>
    <property type="molecule type" value="Genomic_DNA"/>
</dbReference>
<dbReference type="SUPFAM" id="SSF48264">
    <property type="entry name" value="Cytochrome P450"/>
    <property type="match status" value="1"/>
</dbReference>
<sequence>MYGSVATVVILYALARVLYRLTLHPLAKIPGPKLAAATQLYQTYYGYHGGRSDFYQQVERLHKQYGPVVRITPDEISLSDPDAYDKIYHVGTKYYKSSSYYRVFGSPSATFTTIQNAVHASGRSALNPFFSRKAVLHLEPLIQDKAAKLVQRLTEGLDAGCGSVELRCLFSALSVDVASDYVFHDCYNLLDNHPRFGHDFANMVRGVLKGLWIFMQSKRLEAMMLSLPRWLSDRNTVIRKYNKLVDGTKANVIKVKGQVDAGETANLTRRSIFHELLAPSDNVGLAPSRTVDELTDEGLSIMVAAALATGNALTMIAFHVLQNPDIYRWLREEIQQEFADPEKPMNFLALEKLPYLVCCVLLLATCPFIDAAKTGVIKEGLRLSYGVIGCLPRVVPEPGAEFNGHFLPAGTVVGMSSWIMHRNPDIFPDPERFDPERWTDPVKGRKLSRYLVSFGKDSRQCIGMPLAYCELYVTTAMLFRKYSDLELDGTKAEDMVYDDYFSAHNPETSRGMLVRRISKS</sequence>
<proteinExistence type="inferred from homology"/>
<evidence type="ECO:0000256" key="5">
    <source>
        <dbReference type="ARBA" id="ARBA00023004"/>
    </source>
</evidence>
<dbReference type="PANTHER" id="PTHR24305:SF152">
    <property type="entry name" value="P450, PUTATIVE (EUROFUNG)-RELATED"/>
    <property type="match status" value="1"/>
</dbReference>
<evidence type="ECO:0008006" key="10">
    <source>
        <dbReference type="Google" id="ProtNLM"/>
    </source>
</evidence>
<dbReference type="Gene3D" id="1.10.630.10">
    <property type="entry name" value="Cytochrome P450"/>
    <property type="match status" value="1"/>
</dbReference>
<dbReference type="AlphaFoldDB" id="A0A8H4HF34"/>
<protein>
    <recommendedName>
        <fullName evidence="10">Cytochrome P450</fullName>
    </recommendedName>
</protein>
<comment type="cofactor">
    <cofactor evidence="1 6">
        <name>heme</name>
        <dbReference type="ChEBI" id="CHEBI:30413"/>
    </cofactor>
</comment>
<reference evidence="8" key="2">
    <citation type="submission" date="2020-04" db="EMBL/GenBank/DDBJ databases">
        <authorList>
            <person name="Santos R.A.C."/>
            <person name="Steenwyk J.L."/>
            <person name="Rivero-Menendez O."/>
            <person name="Mead M.E."/>
            <person name="Silva L.P."/>
            <person name="Bastos R.W."/>
            <person name="Alastruey-Izquierdo A."/>
            <person name="Goldman G.H."/>
            <person name="Rokas A."/>
        </authorList>
    </citation>
    <scope>NUCLEOTIDE SEQUENCE</scope>
    <source>
        <strain evidence="8">CNM-CM6805</strain>
    </source>
</reference>
<evidence type="ECO:0000256" key="4">
    <source>
        <dbReference type="ARBA" id="ARBA00023002"/>
    </source>
</evidence>
<keyword evidence="7" id="KW-0503">Monooxygenase</keyword>
<accession>A0A8H4HF34</accession>
<keyword evidence="6 7" id="KW-0349">Heme</keyword>
<evidence type="ECO:0000256" key="2">
    <source>
        <dbReference type="ARBA" id="ARBA00010617"/>
    </source>
</evidence>
<dbReference type="GO" id="GO:0020037">
    <property type="term" value="F:heme binding"/>
    <property type="evidence" value="ECO:0007669"/>
    <property type="project" value="InterPro"/>
</dbReference>
<keyword evidence="5 6" id="KW-0408">Iron</keyword>
<reference evidence="8" key="1">
    <citation type="journal article" date="2020" name="bioRxiv">
        <title>Genomic and phenotypic heterogeneity of clinical isolates of the human pathogens Aspergillus fumigatus, Aspergillus lentulus and Aspergillus fumigatiaffinis.</title>
        <authorList>
            <person name="dos Santos R.A.C."/>
            <person name="Steenwyk J.L."/>
            <person name="Rivero-Menendez O."/>
            <person name="Mead M.E."/>
            <person name="Silva L.P."/>
            <person name="Bastos R.W."/>
            <person name="Alastruey-Izquierdo A."/>
            <person name="Goldman G.H."/>
            <person name="Rokas A."/>
        </authorList>
    </citation>
    <scope>NUCLEOTIDE SEQUENCE</scope>
    <source>
        <strain evidence="8">CNM-CM6805</strain>
    </source>
</reference>
<dbReference type="PANTHER" id="PTHR24305">
    <property type="entry name" value="CYTOCHROME P450"/>
    <property type="match status" value="1"/>
</dbReference>
<dbReference type="CDD" id="cd11062">
    <property type="entry name" value="CYP58-like"/>
    <property type="match status" value="1"/>
</dbReference>
<gene>
    <name evidence="8" type="ORF">CNMCM6805_003204</name>
</gene>
<dbReference type="GO" id="GO:0016705">
    <property type="term" value="F:oxidoreductase activity, acting on paired donors, with incorporation or reduction of molecular oxygen"/>
    <property type="evidence" value="ECO:0007669"/>
    <property type="project" value="InterPro"/>
</dbReference>
<keyword evidence="9" id="KW-1185">Reference proteome</keyword>